<dbReference type="SMART" id="SM00530">
    <property type="entry name" value="HTH_XRE"/>
    <property type="match status" value="1"/>
</dbReference>
<reference evidence="3 4" key="1">
    <citation type="submission" date="2016-10" db="EMBL/GenBank/DDBJ databases">
        <authorList>
            <person name="de Groot N.N."/>
        </authorList>
    </citation>
    <scope>NUCLEOTIDE SEQUENCE [LARGE SCALE GENOMIC DNA]</scope>
    <source>
        <strain evidence="3 4">CGMCC 4.2022</strain>
    </source>
</reference>
<dbReference type="Proteomes" id="UP000199341">
    <property type="component" value="Unassembled WGS sequence"/>
</dbReference>
<evidence type="ECO:0000313" key="4">
    <source>
        <dbReference type="Proteomes" id="UP000199341"/>
    </source>
</evidence>
<protein>
    <submittedName>
        <fullName evidence="3">Helix-turn-helix domain-containing protein</fullName>
    </submittedName>
</protein>
<gene>
    <name evidence="3" type="ORF">SAMN05216259_102360</name>
</gene>
<dbReference type="InterPro" id="IPR001387">
    <property type="entry name" value="Cro/C1-type_HTH"/>
</dbReference>
<dbReference type="GO" id="GO:0003677">
    <property type="term" value="F:DNA binding"/>
    <property type="evidence" value="ECO:0007669"/>
    <property type="project" value="InterPro"/>
</dbReference>
<dbReference type="Gene3D" id="1.10.260.40">
    <property type="entry name" value="lambda repressor-like DNA-binding domains"/>
    <property type="match status" value="1"/>
</dbReference>
<dbReference type="SUPFAM" id="SSF47413">
    <property type="entry name" value="lambda repressor-like DNA-binding domains"/>
    <property type="match status" value="1"/>
</dbReference>
<dbReference type="Pfam" id="PF13560">
    <property type="entry name" value="HTH_31"/>
    <property type="match status" value="1"/>
</dbReference>
<evidence type="ECO:0000256" key="1">
    <source>
        <dbReference type="SAM" id="MobiDB-lite"/>
    </source>
</evidence>
<organism evidence="3 4">
    <name type="scientific">Actinacidiphila guanduensis</name>
    <dbReference type="NCBI Taxonomy" id="310781"/>
    <lineage>
        <taxon>Bacteria</taxon>
        <taxon>Bacillati</taxon>
        <taxon>Actinomycetota</taxon>
        <taxon>Actinomycetes</taxon>
        <taxon>Kitasatosporales</taxon>
        <taxon>Streptomycetaceae</taxon>
        <taxon>Actinacidiphila</taxon>
    </lineage>
</organism>
<proteinExistence type="predicted"/>
<accession>A0A1G9Y0G9</accession>
<evidence type="ECO:0000259" key="2">
    <source>
        <dbReference type="PROSITE" id="PS50943"/>
    </source>
</evidence>
<dbReference type="InterPro" id="IPR010982">
    <property type="entry name" value="Lambda_DNA-bd_dom_sf"/>
</dbReference>
<dbReference type="RefSeq" id="WP_245771161.1">
    <property type="nucleotide sequence ID" value="NZ_FNIE01000002.1"/>
</dbReference>
<name>A0A1G9Y0G9_9ACTN</name>
<feature type="region of interest" description="Disordered" evidence="1">
    <location>
        <begin position="77"/>
        <end position="104"/>
    </location>
</feature>
<dbReference type="EMBL" id="FNIE01000002">
    <property type="protein sequence ID" value="SDN02520.1"/>
    <property type="molecule type" value="Genomic_DNA"/>
</dbReference>
<feature type="domain" description="HTH cro/C1-type" evidence="2">
    <location>
        <begin position="7"/>
        <end position="62"/>
    </location>
</feature>
<dbReference type="STRING" id="310781.SAMN05216259_102360"/>
<evidence type="ECO:0000313" key="3">
    <source>
        <dbReference type="EMBL" id="SDN02520.1"/>
    </source>
</evidence>
<keyword evidence="4" id="KW-1185">Reference proteome</keyword>
<dbReference type="AlphaFoldDB" id="A0A1G9Y0G9"/>
<dbReference type="CDD" id="cd00093">
    <property type="entry name" value="HTH_XRE"/>
    <property type="match status" value="1"/>
</dbReference>
<sequence>MKPGELIRETRQAKGMTLAELGKRTGYSAAQVSRYERGISPMTDIDVLRRFADALELPPQAVGLAPPARRPEVRHGQRIGATGAFPRLPAPRLGGSGGEDGEDPVRRRKLLAGLAATAASAAGTPLLGNGAAQADEALLGELLVTRLRDAMLGLGPAPMIPSAEKLPADFAHALADFDACRYASLAVRLPRLIRAGHALTAADDDSAQYSLLAETYLLATRMLVKLDEQQLGWMAADRARQLAEAAQDPLVVAESARQLAVLARKAGWRSEALSIALSAADHPDLRRAGRPGAALRGLLVQSASYTLARGGDRDGMRELADEAAAIAEELGGGTLLRHYGGFSPLTVGLHRISAENHAGDPLAALAAARSISLKALPSVERRSRALGDIAVTYDRLGRRADCVRTLLAAERLAPQETHARPATKSLISGLLVSGPTSMELRGLAARSGVLA</sequence>
<dbReference type="PROSITE" id="PS50943">
    <property type="entry name" value="HTH_CROC1"/>
    <property type="match status" value="1"/>
</dbReference>